<dbReference type="GO" id="GO:0003677">
    <property type="term" value="F:DNA binding"/>
    <property type="evidence" value="ECO:0007669"/>
    <property type="project" value="UniProtKB-KW"/>
</dbReference>
<dbReference type="AlphaFoldDB" id="A0AAN5VLS1"/>
<evidence type="ECO:0000256" key="1">
    <source>
        <dbReference type="ARBA" id="ARBA00023125"/>
    </source>
</evidence>
<dbReference type="InterPro" id="IPR010982">
    <property type="entry name" value="Lambda_DNA-bd_dom_sf"/>
</dbReference>
<dbReference type="Proteomes" id="UP000878956">
    <property type="component" value="Unassembled WGS sequence"/>
</dbReference>
<evidence type="ECO:0000313" key="3">
    <source>
        <dbReference type="EMBL" id="HBH1542559.1"/>
    </source>
</evidence>
<reference evidence="3" key="1">
    <citation type="journal article" date="2018" name="Genome Biol.">
        <title>SKESA: strategic k-mer extension for scrupulous assemblies.</title>
        <authorList>
            <person name="Souvorov A."/>
            <person name="Agarwala R."/>
            <person name="Lipman D.J."/>
        </authorList>
    </citation>
    <scope>NUCLEOTIDE SEQUENCE</scope>
    <source>
        <strain evidence="3">HN1000</strain>
    </source>
</reference>
<evidence type="ECO:0000259" key="2">
    <source>
        <dbReference type="PROSITE" id="PS50943"/>
    </source>
</evidence>
<feature type="domain" description="HTH cro/C1-type" evidence="2">
    <location>
        <begin position="8"/>
        <end position="68"/>
    </location>
</feature>
<reference evidence="3" key="2">
    <citation type="submission" date="2021-06" db="EMBL/GenBank/DDBJ databases">
        <authorList>
            <consortium name="NCBI Pathogen Detection Project"/>
        </authorList>
    </citation>
    <scope>NUCLEOTIDE SEQUENCE</scope>
    <source>
        <strain evidence="3">HN1000</strain>
    </source>
</reference>
<dbReference type="CDD" id="cd00093">
    <property type="entry name" value="HTH_XRE"/>
    <property type="match status" value="1"/>
</dbReference>
<organism evidence="3 4">
    <name type="scientific">Clostridioides difficile</name>
    <name type="common">Peptoclostridium difficile</name>
    <dbReference type="NCBI Taxonomy" id="1496"/>
    <lineage>
        <taxon>Bacteria</taxon>
        <taxon>Bacillati</taxon>
        <taxon>Bacillota</taxon>
        <taxon>Clostridia</taxon>
        <taxon>Peptostreptococcales</taxon>
        <taxon>Peptostreptococcaceae</taxon>
        <taxon>Clostridioides</taxon>
    </lineage>
</organism>
<dbReference type="PANTHER" id="PTHR46558:SF11">
    <property type="entry name" value="HTH-TYPE TRANSCRIPTIONAL REGULATOR XRE"/>
    <property type="match status" value="1"/>
</dbReference>
<dbReference type="SUPFAM" id="SSF47413">
    <property type="entry name" value="lambda repressor-like DNA-binding domains"/>
    <property type="match status" value="1"/>
</dbReference>
<protein>
    <submittedName>
        <fullName evidence="3">Helix-turn-helix transcriptional regulator</fullName>
    </submittedName>
</protein>
<dbReference type="Pfam" id="PF12844">
    <property type="entry name" value="HTH_19"/>
    <property type="match status" value="1"/>
</dbReference>
<accession>A0AAN5VLS1</accession>
<dbReference type="PROSITE" id="PS50943">
    <property type="entry name" value="HTH_CROC1"/>
    <property type="match status" value="1"/>
</dbReference>
<dbReference type="InterPro" id="IPR001387">
    <property type="entry name" value="Cro/C1-type_HTH"/>
</dbReference>
<dbReference type="SMART" id="SM00530">
    <property type="entry name" value="HTH_XRE"/>
    <property type="match status" value="1"/>
</dbReference>
<dbReference type="Gene3D" id="1.10.260.40">
    <property type="entry name" value="lambda repressor-like DNA-binding domains"/>
    <property type="match status" value="1"/>
</dbReference>
<proteinExistence type="predicted"/>
<name>A0AAN5VLS1_CLODI</name>
<keyword evidence="1" id="KW-0238">DNA-binding</keyword>
<dbReference type="PANTHER" id="PTHR46558">
    <property type="entry name" value="TRACRIPTIONAL REGULATORY PROTEIN-RELATED-RELATED"/>
    <property type="match status" value="1"/>
</dbReference>
<gene>
    <name evidence="3" type="ORF">KRM00_002043</name>
</gene>
<comment type="caution">
    <text evidence="3">The sequence shown here is derived from an EMBL/GenBank/DDBJ whole genome shotgun (WGS) entry which is preliminary data.</text>
</comment>
<dbReference type="EMBL" id="DAEPXK010000019">
    <property type="protein sequence ID" value="HBH1542559.1"/>
    <property type="molecule type" value="Genomic_DNA"/>
</dbReference>
<dbReference type="RefSeq" id="WP_009899391.1">
    <property type="nucleotide sequence ID" value="NZ_FUQT01000003.1"/>
</dbReference>
<evidence type="ECO:0000313" key="4">
    <source>
        <dbReference type="Proteomes" id="UP000878956"/>
    </source>
</evidence>
<sequence length="114" mass="13581">MDLFGERFKGLRKEMGLTQEELVEKFNKLNDTHFNKSTISQYENNKRKPELSILYKWANFYGVSLDFILGRSEIKSLELEDDMKAIKIAYEKMSLKDRAKMMFLLKEIFDINLK</sequence>